<evidence type="ECO:0000313" key="3">
    <source>
        <dbReference type="Proteomes" id="UP000000488"/>
    </source>
</evidence>
<feature type="compositionally biased region" description="Polar residues" evidence="1">
    <location>
        <begin position="1"/>
        <end position="11"/>
    </location>
</feature>
<dbReference type="Proteomes" id="UP000000488">
    <property type="component" value="Chromosome"/>
</dbReference>
<dbReference type="KEGG" id="mfu:LILAB_09250"/>
<protein>
    <submittedName>
        <fullName evidence="2">Uncharacterized protein</fullName>
    </submittedName>
</protein>
<proteinExistence type="predicted"/>
<dbReference type="AlphaFoldDB" id="F8CIA2"/>
<gene>
    <name evidence="2" type="ordered locus">LILAB_09250</name>
</gene>
<feature type="region of interest" description="Disordered" evidence="1">
    <location>
        <begin position="1"/>
        <end position="23"/>
    </location>
</feature>
<sequence length="33" mass="3755">MERSEGTNQLTEARELREGLGPGPLKCLELWQL</sequence>
<dbReference type="HOGENOM" id="CLU_3382838_0_0_7"/>
<name>F8CIA2_MYXFH</name>
<evidence type="ECO:0000313" key="2">
    <source>
        <dbReference type="EMBL" id="AEI63761.1"/>
    </source>
</evidence>
<organism evidence="2 3">
    <name type="scientific">Myxococcus fulvus (strain ATCC BAA-855 / HW-1)</name>
    <dbReference type="NCBI Taxonomy" id="483219"/>
    <lineage>
        <taxon>Bacteria</taxon>
        <taxon>Pseudomonadati</taxon>
        <taxon>Myxococcota</taxon>
        <taxon>Myxococcia</taxon>
        <taxon>Myxococcales</taxon>
        <taxon>Cystobacterineae</taxon>
        <taxon>Myxococcaceae</taxon>
        <taxon>Myxococcus</taxon>
    </lineage>
</organism>
<accession>F8CIA2</accession>
<dbReference type="EMBL" id="CP002830">
    <property type="protein sequence ID" value="AEI63761.1"/>
    <property type="molecule type" value="Genomic_DNA"/>
</dbReference>
<reference evidence="2 3" key="1">
    <citation type="journal article" date="2011" name="J. Bacteriol.">
        <title>Genome sequence of the halotolerant marine bacterium Myxococcus fulvus HW-1.</title>
        <authorList>
            <person name="Li Z.F."/>
            <person name="Li X."/>
            <person name="Liu H."/>
            <person name="Liu X."/>
            <person name="Han K."/>
            <person name="Wu Z.H."/>
            <person name="Hu W."/>
            <person name="Li F.F."/>
            <person name="Li Y.Z."/>
        </authorList>
    </citation>
    <scope>NUCLEOTIDE SEQUENCE [LARGE SCALE GENOMIC DNA]</scope>
    <source>
        <strain evidence="3">ATCC BAA-855 / HW-1</strain>
    </source>
</reference>
<evidence type="ECO:0000256" key="1">
    <source>
        <dbReference type="SAM" id="MobiDB-lite"/>
    </source>
</evidence>